<evidence type="ECO:0000256" key="2">
    <source>
        <dbReference type="ARBA" id="ARBA00022475"/>
    </source>
</evidence>
<evidence type="ECO:0000256" key="6">
    <source>
        <dbReference type="ARBA" id="ARBA00023157"/>
    </source>
</evidence>
<dbReference type="InterPro" id="IPR003599">
    <property type="entry name" value="Ig_sub"/>
</dbReference>
<dbReference type="CDD" id="cd04983">
    <property type="entry name" value="IgV_TCR_alpha"/>
    <property type="match status" value="1"/>
</dbReference>
<evidence type="ECO:0000256" key="7">
    <source>
        <dbReference type="ARBA" id="ARBA00023180"/>
    </source>
</evidence>
<organism evidence="10 11">
    <name type="scientific">Equus caballus</name>
    <name type="common">Horse</name>
    <dbReference type="NCBI Taxonomy" id="9796"/>
    <lineage>
        <taxon>Eukaryota</taxon>
        <taxon>Metazoa</taxon>
        <taxon>Chordata</taxon>
        <taxon>Craniata</taxon>
        <taxon>Vertebrata</taxon>
        <taxon>Euteleostomi</taxon>
        <taxon>Mammalia</taxon>
        <taxon>Eutheria</taxon>
        <taxon>Laurasiatheria</taxon>
        <taxon>Perissodactyla</taxon>
        <taxon>Equidae</taxon>
        <taxon>Equus</taxon>
    </lineage>
</organism>
<dbReference type="Bgee" id="ENSECAG00000000419">
    <property type="expression patterns" value="Expressed in leukocyte and 20 other cell types or tissues"/>
</dbReference>
<comment type="subcellular location">
    <subcellularLocation>
        <location evidence="1">Cell membrane</location>
    </subcellularLocation>
</comment>
<accession>F7DPG4</accession>
<feature type="transmembrane region" description="Helical" evidence="8">
    <location>
        <begin position="216"/>
        <end position="237"/>
    </location>
</feature>
<dbReference type="InterPro" id="IPR013783">
    <property type="entry name" value="Ig-like_fold"/>
</dbReference>
<dbReference type="SUPFAM" id="SSF48726">
    <property type="entry name" value="Immunoglobulin"/>
    <property type="match status" value="2"/>
</dbReference>
<dbReference type="AlphaFoldDB" id="F7DPG4"/>
<dbReference type="HOGENOM" id="CLU_092098_1_0_1"/>
<evidence type="ECO:0000256" key="5">
    <source>
        <dbReference type="ARBA" id="ARBA00023136"/>
    </source>
</evidence>
<dbReference type="GeneTree" id="ENSGT00940000160147"/>
<dbReference type="InterPro" id="IPR013106">
    <property type="entry name" value="Ig_V-set"/>
</dbReference>
<dbReference type="SMART" id="SM00409">
    <property type="entry name" value="IG"/>
    <property type="match status" value="1"/>
</dbReference>
<keyword evidence="8" id="KW-0812">Transmembrane</keyword>
<reference evidence="10" key="2">
    <citation type="submission" date="2025-08" db="UniProtKB">
        <authorList>
            <consortium name="Ensembl"/>
        </authorList>
    </citation>
    <scope>IDENTIFICATION</scope>
    <source>
        <strain evidence="10">Thoroughbred</strain>
    </source>
</reference>
<dbReference type="Pfam" id="PF07686">
    <property type="entry name" value="V-set"/>
    <property type="match status" value="1"/>
</dbReference>
<evidence type="ECO:0000256" key="4">
    <source>
        <dbReference type="ARBA" id="ARBA00022859"/>
    </source>
</evidence>
<dbReference type="PANTHER" id="PTHR19433:SF86">
    <property type="entry name" value="T CELL RECEPTOR ALPHA VARIABLE 26-2"/>
    <property type="match status" value="1"/>
</dbReference>
<evidence type="ECO:0000259" key="9">
    <source>
        <dbReference type="PROSITE" id="PS50835"/>
    </source>
</evidence>
<dbReference type="Proteomes" id="UP000002281">
    <property type="component" value="Chromosome 1"/>
</dbReference>
<dbReference type="InterPro" id="IPR052051">
    <property type="entry name" value="TCR_complex_component"/>
</dbReference>
<reference evidence="10 11" key="1">
    <citation type="journal article" date="2009" name="Science">
        <title>Genome sequence, comparative analysis, and population genetics of the domestic horse.</title>
        <authorList>
            <consortium name="Broad Institute Genome Sequencing Platform"/>
            <consortium name="Broad Institute Whole Genome Assembly Team"/>
            <person name="Wade C.M."/>
            <person name="Giulotto E."/>
            <person name="Sigurdsson S."/>
            <person name="Zoli M."/>
            <person name="Gnerre S."/>
            <person name="Imsland F."/>
            <person name="Lear T.L."/>
            <person name="Adelson D.L."/>
            <person name="Bailey E."/>
            <person name="Bellone R.R."/>
            <person name="Bloecker H."/>
            <person name="Distl O."/>
            <person name="Edgar R.C."/>
            <person name="Garber M."/>
            <person name="Leeb T."/>
            <person name="Mauceli E."/>
            <person name="MacLeod J.N."/>
            <person name="Penedo M.C.T."/>
            <person name="Raison J.M."/>
            <person name="Sharpe T."/>
            <person name="Vogel J."/>
            <person name="Andersson L."/>
            <person name="Antczak D.F."/>
            <person name="Biagi T."/>
            <person name="Binns M.M."/>
            <person name="Chowdhary B.P."/>
            <person name="Coleman S.J."/>
            <person name="Della Valle G."/>
            <person name="Fryc S."/>
            <person name="Guerin G."/>
            <person name="Hasegawa T."/>
            <person name="Hill E.W."/>
            <person name="Jurka J."/>
            <person name="Kiialainen A."/>
            <person name="Lindgren G."/>
            <person name="Liu J."/>
            <person name="Magnani E."/>
            <person name="Mickelson J.R."/>
            <person name="Murray J."/>
            <person name="Nergadze S.G."/>
            <person name="Onofrio R."/>
            <person name="Pedroni S."/>
            <person name="Piras M.F."/>
            <person name="Raudsepp T."/>
            <person name="Rocchi M."/>
            <person name="Roeed K.H."/>
            <person name="Ryder O.A."/>
            <person name="Searle S."/>
            <person name="Skow L."/>
            <person name="Swinburne J.E."/>
            <person name="Syvaenen A.C."/>
            <person name="Tozaki T."/>
            <person name="Valberg S.J."/>
            <person name="Vaudin M."/>
            <person name="White J.R."/>
            <person name="Zody M.C."/>
            <person name="Lander E.S."/>
            <person name="Lindblad-Toh K."/>
        </authorList>
    </citation>
    <scope>NUCLEOTIDE SEQUENCE [LARGE SCALE GENOMIC DNA]</scope>
    <source>
        <strain evidence="10 11">Thoroughbred</strain>
    </source>
</reference>
<dbReference type="PANTHER" id="PTHR19433">
    <property type="entry name" value="T-CELL RECEPTOR ALPHA CHAIN V REGION-RELATED"/>
    <property type="match status" value="1"/>
</dbReference>
<dbReference type="GO" id="GO:0009617">
    <property type="term" value="P:response to bacterium"/>
    <property type="evidence" value="ECO:0000318"/>
    <property type="project" value="GO_Central"/>
</dbReference>
<keyword evidence="5 8" id="KW-0472">Membrane</keyword>
<dbReference type="InterPro" id="IPR015370">
    <property type="entry name" value="TCR_alpha_C"/>
</dbReference>
<keyword evidence="4" id="KW-0391">Immunity</keyword>
<dbReference type="PROSITE" id="PS50835">
    <property type="entry name" value="IG_LIKE"/>
    <property type="match status" value="1"/>
</dbReference>
<proteinExistence type="predicted"/>
<evidence type="ECO:0000313" key="10">
    <source>
        <dbReference type="Ensembl" id="ENSECAP00000000266.3"/>
    </source>
</evidence>
<dbReference type="InterPro" id="IPR007110">
    <property type="entry name" value="Ig-like_dom"/>
</dbReference>
<keyword evidence="8" id="KW-1133">Transmembrane helix</keyword>
<dbReference type="GO" id="GO:0002376">
    <property type="term" value="P:immune system process"/>
    <property type="evidence" value="ECO:0007669"/>
    <property type="project" value="UniProtKB-KW"/>
</dbReference>
<keyword evidence="3" id="KW-0732">Signal</keyword>
<name>F7DPG4_HORSE</name>
<protein>
    <recommendedName>
        <fullName evidence="9">Ig-like domain-containing protein</fullName>
    </recommendedName>
</protein>
<sequence length="239" mass="27303">MDCTEEETVHLPCNHSTISGNEYIYWYRQIPHQGPEYVIYGLKSNVTNGMASLTITTDRKSSILILPQVTLRDTAVYYCIHCVDRGSSVGKLYFGRGTQLTVWPDITDPKPSVYQLRNPKSSDTSICLFTDFNSEDKGNFRKEGVFFFNSTTLDMKVMNFKSNGMLAWSKTSDFTCNDTFNKIEFYSSSNYSCDAQLTEKGFETDMDLNLQNLSLIGFRILLLKVVGFNLFMTLRLWSS</sequence>
<dbReference type="Ensembl" id="ENSECAT00000000342.3">
    <property type="protein sequence ID" value="ENSECAP00000000266.3"/>
    <property type="gene ID" value="ENSECAG00000000419.3"/>
</dbReference>
<evidence type="ECO:0000256" key="3">
    <source>
        <dbReference type="ARBA" id="ARBA00022729"/>
    </source>
</evidence>
<keyword evidence="11" id="KW-1185">Reference proteome</keyword>
<evidence type="ECO:0000313" key="11">
    <source>
        <dbReference type="Proteomes" id="UP000002281"/>
    </source>
</evidence>
<feature type="domain" description="Ig-like" evidence="9">
    <location>
        <begin position="1"/>
        <end position="79"/>
    </location>
</feature>
<keyword evidence="7" id="KW-0325">Glycoprotein</keyword>
<dbReference type="Gene3D" id="2.60.40.10">
    <property type="entry name" value="Immunoglobulins"/>
    <property type="match status" value="2"/>
</dbReference>
<keyword evidence="6" id="KW-1015">Disulfide bond</keyword>
<dbReference type="SMART" id="SM00406">
    <property type="entry name" value="IGv"/>
    <property type="match status" value="1"/>
</dbReference>
<evidence type="ECO:0000256" key="8">
    <source>
        <dbReference type="SAM" id="Phobius"/>
    </source>
</evidence>
<evidence type="ECO:0000256" key="1">
    <source>
        <dbReference type="ARBA" id="ARBA00004236"/>
    </source>
</evidence>
<dbReference type="GO" id="GO:0005886">
    <property type="term" value="C:plasma membrane"/>
    <property type="evidence" value="ECO:0007669"/>
    <property type="project" value="UniProtKB-SubCell"/>
</dbReference>
<dbReference type="InterPro" id="IPR036179">
    <property type="entry name" value="Ig-like_dom_sf"/>
</dbReference>
<reference evidence="10" key="3">
    <citation type="submission" date="2025-09" db="UniProtKB">
        <authorList>
            <consortium name="Ensembl"/>
        </authorList>
    </citation>
    <scope>IDENTIFICATION</scope>
    <source>
        <strain evidence="10">Thoroughbred</strain>
    </source>
</reference>
<dbReference type="Pfam" id="PF09291">
    <property type="entry name" value="DUF1968"/>
    <property type="match status" value="1"/>
</dbReference>
<keyword evidence="2" id="KW-1003">Cell membrane</keyword>